<accession>A0A841BJK9</accession>
<dbReference type="PANTHER" id="PTHR43861:SF1">
    <property type="entry name" value="TRANS-ACONITATE 2-METHYLTRANSFERASE"/>
    <property type="match status" value="1"/>
</dbReference>
<dbReference type="SUPFAM" id="SSF53335">
    <property type="entry name" value="S-adenosyl-L-methionine-dependent methyltransferases"/>
    <property type="match status" value="1"/>
</dbReference>
<dbReference type="GO" id="GO:0032259">
    <property type="term" value="P:methylation"/>
    <property type="evidence" value="ECO:0007669"/>
    <property type="project" value="UniProtKB-KW"/>
</dbReference>
<keyword evidence="6" id="KW-1185">Reference proteome</keyword>
<protein>
    <submittedName>
        <fullName evidence="5">SAM-dependent methyltransferase</fullName>
    </submittedName>
</protein>
<dbReference type="CDD" id="cd02440">
    <property type="entry name" value="AdoMet_MTases"/>
    <property type="match status" value="1"/>
</dbReference>
<dbReference type="RefSeq" id="WP_184834395.1">
    <property type="nucleotide sequence ID" value="NZ_JACHMN010000002.1"/>
</dbReference>
<evidence type="ECO:0000259" key="4">
    <source>
        <dbReference type="Pfam" id="PF13649"/>
    </source>
</evidence>
<evidence type="ECO:0000313" key="5">
    <source>
        <dbReference type="EMBL" id="MBB5868444.1"/>
    </source>
</evidence>
<evidence type="ECO:0000256" key="2">
    <source>
        <dbReference type="ARBA" id="ARBA00022679"/>
    </source>
</evidence>
<feature type="region of interest" description="Disordered" evidence="3">
    <location>
        <begin position="210"/>
        <end position="231"/>
    </location>
</feature>
<feature type="compositionally biased region" description="Acidic residues" evidence="3">
    <location>
        <begin position="222"/>
        <end position="231"/>
    </location>
</feature>
<dbReference type="InterPro" id="IPR041698">
    <property type="entry name" value="Methyltransf_25"/>
</dbReference>
<dbReference type="Gene3D" id="3.40.50.150">
    <property type="entry name" value="Vaccinia Virus protein VP39"/>
    <property type="match status" value="1"/>
</dbReference>
<dbReference type="InterPro" id="IPR029063">
    <property type="entry name" value="SAM-dependent_MTases_sf"/>
</dbReference>
<gene>
    <name evidence="5" type="ORF">F4553_001823</name>
</gene>
<dbReference type="PANTHER" id="PTHR43861">
    <property type="entry name" value="TRANS-ACONITATE 2-METHYLTRANSFERASE-RELATED"/>
    <property type="match status" value="1"/>
</dbReference>
<dbReference type="Pfam" id="PF13649">
    <property type="entry name" value="Methyltransf_25"/>
    <property type="match status" value="1"/>
</dbReference>
<sequence length="231" mass="25065">MTEAPFLSDTRAAYDILAATCADLWRHELDARPVDRSMLTAFAELVLAADLGPVADIGCGPGRVTGHLRSLGLVNAFGIDLSPAMIEIARHDHPELRFEVGSMLDLEIADGALGGVLGWYSLIHIVPELVPTALAEFERVLAPGGYLLLGFQVGADVSVRTEAFGHEFPPLHFHRLLPDRLAEQLGDAGFVVSARLQRERIGEDKTEQAFILARKPTAPEPELADEAEQAR</sequence>
<reference evidence="5 6" key="1">
    <citation type="submission" date="2020-08" db="EMBL/GenBank/DDBJ databases">
        <title>Sequencing the genomes of 1000 actinobacteria strains.</title>
        <authorList>
            <person name="Klenk H.-P."/>
        </authorList>
    </citation>
    <scope>NUCLEOTIDE SEQUENCE [LARGE SCALE GENOMIC DNA]</scope>
    <source>
        <strain evidence="5 6">DSM 45362</strain>
    </source>
</reference>
<name>A0A841BJK9_9ACTN</name>
<feature type="domain" description="Methyltransferase" evidence="4">
    <location>
        <begin position="54"/>
        <end position="145"/>
    </location>
</feature>
<proteinExistence type="predicted"/>
<dbReference type="Proteomes" id="UP000587527">
    <property type="component" value="Unassembled WGS sequence"/>
</dbReference>
<dbReference type="EMBL" id="JACHMN010000002">
    <property type="protein sequence ID" value="MBB5868444.1"/>
    <property type="molecule type" value="Genomic_DNA"/>
</dbReference>
<keyword evidence="2 5" id="KW-0808">Transferase</keyword>
<evidence type="ECO:0000256" key="3">
    <source>
        <dbReference type="SAM" id="MobiDB-lite"/>
    </source>
</evidence>
<dbReference type="GO" id="GO:0008168">
    <property type="term" value="F:methyltransferase activity"/>
    <property type="evidence" value="ECO:0007669"/>
    <property type="project" value="UniProtKB-KW"/>
</dbReference>
<dbReference type="AlphaFoldDB" id="A0A841BJK9"/>
<evidence type="ECO:0000256" key="1">
    <source>
        <dbReference type="ARBA" id="ARBA00022603"/>
    </source>
</evidence>
<keyword evidence="1 5" id="KW-0489">Methyltransferase</keyword>
<organism evidence="5 6">
    <name type="scientific">Allocatelliglobosispora scoriae</name>
    <dbReference type="NCBI Taxonomy" id="643052"/>
    <lineage>
        <taxon>Bacteria</taxon>
        <taxon>Bacillati</taxon>
        <taxon>Actinomycetota</taxon>
        <taxon>Actinomycetes</taxon>
        <taxon>Micromonosporales</taxon>
        <taxon>Micromonosporaceae</taxon>
        <taxon>Allocatelliglobosispora</taxon>
    </lineage>
</organism>
<comment type="caution">
    <text evidence="5">The sequence shown here is derived from an EMBL/GenBank/DDBJ whole genome shotgun (WGS) entry which is preliminary data.</text>
</comment>
<evidence type="ECO:0000313" key="6">
    <source>
        <dbReference type="Proteomes" id="UP000587527"/>
    </source>
</evidence>